<gene>
    <name evidence="1" type="ORF">PC41400_04470</name>
</gene>
<dbReference type="Proteomes" id="UP000288943">
    <property type="component" value="Chromosome"/>
</dbReference>
<dbReference type="KEGG" id="pchi:PC41400_04470"/>
<dbReference type="AlphaFoldDB" id="A0A410WRP1"/>
<dbReference type="EMBL" id="CP026520">
    <property type="protein sequence ID" value="QAV16980.1"/>
    <property type="molecule type" value="Genomic_DNA"/>
</dbReference>
<evidence type="ECO:0000313" key="2">
    <source>
        <dbReference type="Proteomes" id="UP000288943"/>
    </source>
</evidence>
<sequence length="151" mass="17673">MYSPRSFFRRLHAVMRCMHRDMACMEAMRIMPGGLPLHKQVKERVPYAAAEYFVYHRRSDAGRLPQHSWATVLDHLTGPVRSPGKDDTVILLFVRSPLQPTDVRMRGFCRQQMIIYRTDDLHSLQFWDTYEGKGCICGRAKEEVRFLVLLT</sequence>
<proteinExistence type="predicted"/>
<name>A0A410WRP1_9BACL</name>
<reference evidence="1 2" key="1">
    <citation type="submission" date="2018-01" db="EMBL/GenBank/DDBJ databases">
        <title>The whole genome sequencing and assembly of Paenibacillus chitinolyticus KCCM 41400 strain.</title>
        <authorList>
            <person name="Kim J.-Y."/>
            <person name="Park M.-K."/>
            <person name="Lee Y.-J."/>
            <person name="Yi H."/>
            <person name="Bahn Y.-S."/>
            <person name="Kim J.F."/>
            <person name="Lee D.-W."/>
        </authorList>
    </citation>
    <scope>NUCLEOTIDE SEQUENCE [LARGE SCALE GENOMIC DNA]</scope>
    <source>
        <strain evidence="1 2">KCCM 41400</strain>
    </source>
</reference>
<protein>
    <submittedName>
        <fullName evidence="1">Uncharacterized protein</fullName>
    </submittedName>
</protein>
<organism evidence="1 2">
    <name type="scientific">Paenibacillus chitinolyticus</name>
    <dbReference type="NCBI Taxonomy" id="79263"/>
    <lineage>
        <taxon>Bacteria</taxon>
        <taxon>Bacillati</taxon>
        <taxon>Bacillota</taxon>
        <taxon>Bacilli</taxon>
        <taxon>Bacillales</taxon>
        <taxon>Paenibacillaceae</taxon>
        <taxon>Paenibacillus</taxon>
    </lineage>
</organism>
<evidence type="ECO:0000313" key="1">
    <source>
        <dbReference type="EMBL" id="QAV16980.1"/>
    </source>
</evidence>
<accession>A0A410WRP1</accession>